<dbReference type="PANTHER" id="PTHR10044:SF139">
    <property type="entry name" value="DEATH-ASSOCIATED INHIBITOR OF APOPTOSIS 2"/>
    <property type="match status" value="1"/>
</dbReference>
<dbReference type="GO" id="GO:0005737">
    <property type="term" value="C:cytoplasm"/>
    <property type="evidence" value="ECO:0007669"/>
    <property type="project" value="TreeGrafter"/>
</dbReference>
<feature type="region of interest" description="Disordered" evidence="6">
    <location>
        <begin position="241"/>
        <end position="268"/>
    </location>
</feature>
<dbReference type="GO" id="GO:0008270">
    <property type="term" value="F:zinc ion binding"/>
    <property type="evidence" value="ECO:0007669"/>
    <property type="project" value="UniProtKB-KW"/>
</dbReference>
<evidence type="ECO:0000313" key="9">
    <source>
        <dbReference type="Proteomes" id="UP001374579"/>
    </source>
</evidence>
<feature type="compositionally biased region" description="Basic and acidic residues" evidence="6">
    <location>
        <begin position="461"/>
        <end position="474"/>
    </location>
</feature>
<feature type="compositionally biased region" description="Polar residues" evidence="6">
    <location>
        <begin position="392"/>
        <end position="420"/>
    </location>
</feature>
<dbReference type="PROSITE" id="PS50143">
    <property type="entry name" value="BIR_REPEAT_2"/>
    <property type="match status" value="2"/>
</dbReference>
<reference evidence="8 9" key="1">
    <citation type="submission" date="2024-02" db="EMBL/GenBank/DDBJ databases">
        <title>Chromosome-scale genome assembly of the rough periwinkle Littorina saxatilis.</title>
        <authorList>
            <person name="De Jode A."/>
            <person name="Faria R."/>
            <person name="Formenti G."/>
            <person name="Sims Y."/>
            <person name="Smith T.P."/>
            <person name="Tracey A."/>
            <person name="Wood J.M.D."/>
            <person name="Zagrodzka Z.B."/>
            <person name="Johannesson K."/>
            <person name="Butlin R.K."/>
            <person name="Leder E.H."/>
        </authorList>
    </citation>
    <scope>NUCLEOTIDE SEQUENCE [LARGE SCALE GENOMIC DNA]</scope>
    <source>
        <strain evidence="8">Snail1</strain>
        <tissue evidence="8">Muscle</tissue>
    </source>
</reference>
<dbReference type="SUPFAM" id="SSF57924">
    <property type="entry name" value="Inhibitor of apoptosis (IAP) repeat"/>
    <property type="match status" value="2"/>
</dbReference>
<keyword evidence="3 5" id="KW-0863">Zinc-finger</keyword>
<gene>
    <name evidence="8" type="ORF">V1264_015211</name>
</gene>
<keyword evidence="9" id="KW-1185">Reference proteome</keyword>
<proteinExistence type="inferred from homology"/>
<protein>
    <recommendedName>
        <fullName evidence="7">RING-type domain-containing protein</fullName>
    </recommendedName>
</protein>
<evidence type="ECO:0000313" key="8">
    <source>
        <dbReference type="EMBL" id="KAK7107261.1"/>
    </source>
</evidence>
<comment type="similarity">
    <text evidence="1">Belongs to the IAP family.</text>
</comment>
<feature type="region of interest" description="Disordered" evidence="6">
    <location>
        <begin position="392"/>
        <end position="513"/>
    </location>
</feature>
<dbReference type="Proteomes" id="UP001374579">
    <property type="component" value="Unassembled WGS sequence"/>
</dbReference>
<keyword evidence="4" id="KW-0862">Zinc</keyword>
<dbReference type="InterPro" id="IPR011029">
    <property type="entry name" value="DEATH-like_dom_sf"/>
</dbReference>
<dbReference type="CDD" id="cd00022">
    <property type="entry name" value="BIR"/>
    <property type="match status" value="1"/>
</dbReference>
<name>A0AAN9BJ83_9CAEN</name>
<sequence>MAFFNHERQYPSLLNDSASFRSSTTHQTYRFEFARLSTFAKLDLAVSPIRLAQSGFYYAEELDDITCFSCHVTKRQWTHEEGQVTAIHLSISPNCLHANSRDQTNVPIKHDILQVSFPDSTRQNDSDNADASFTEEETTDSQGQSSVSFFTSYFSPKHANGLPSTQSNGVEILGGSSLEMMQPISTKGKGERDISGGESAVTFADIELNGHVYPRSFDTLSNQPPTFQGFHSPIQPVQAPEAFPDSSSFLGHAASNGDQEQLQEDSEGDSLDMRRAACPSNASVRVRLSTFSDWPAAGLPSPRSLVIAGFYCMGTGDSVRCFYCGVTLRNWRENDDPWETHVRFRFSCDYVMTVKGEDFICQTQVKLATGHPVSSTPIECESHLQADISSVSNYRAPPRNSTAPATPHSDTTSRDNTSPKNRSEEGYTIPSTLTTGAQVGDGGTRVEVASTQNSVSASLPRPEDLQTDGEHTSSETHATTSHLFPEHQEATATQQTARQTHTSVSTEHSNNTTRVIGNQDEATYLQSLHDTNRRLRQRVTCRVCRNRSVDTIFLPCGHLCTCESCAASVRECCLCHDRIRGTAHVYME</sequence>
<evidence type="ECO:0000256" key="3">
    <source>
        <dbReference type="ARBA" id="ARBA00022771"/>
    </source>
</evidence>
<dbReference type="GO" id="GO:0005634">
    <property type="term" value="C:nucleus"/>
    <property type="evidence" value="ECO:0007669"/>
    <property type="project" value="TreeGrafter"/>
</dbReference>
<feature type="compositionally biased region" description="Polar residues" evidence="6">
    <location>
        <begin position="503"/>
        <end position="513"/>
    </location>
</feature>
<evidence type="ECO:0000256" key="4">
    <source>
        <dbReference type="ARBA" id="ARBA00022833"/>
    </source>
</evidence>
<dbReference type="InterPro" id="IPR001841">
    <property type="entry name" value="Znf_RING"/>
</dbReference>
<feature type="compositionally biased region" description="Low complexity" evidence="6">
    <location>
        <begin position="490"/>
        <end position="502"/>
    </location>
</feature>
<accession>A0AAN9BJ83</accession>
<dbReference type="Pfam" id="PF13920">
    <property type="entry name" value="zf-C3HC4_3"/>
    <property type="match status" value="1"/>
</dbReference>
<dbReference type="FunFam" id="1.10.1170.10:FF:000002">
    <property type="entry name" value="Baculoviral IAP repeat containing 7"/>
    <property type="match status" value="1"/>
</dbReference>
<feature type="region of interest" description="Disordered" evidence="6">
    <location>
        <begin position="116"/>
        <end position="145"/>
    </location>
</feature>
<dbReference type="AlphaFoldDB" id="A0AAN9BJ83"/>
<dbReference type="Gene3D" id="1.10.533.10">
    <property type="entry name" value="Death Domain, Fas"/>
    <property type="match status" value="1"/>
</dbReference>
<dbReference type="PROSITE" id="PS50089">
    <property type="entry name" value="ZF_RING_2"/>
    <property type="match status" value="1"/>
</dbReference>
<dbReference type="InterPro" id="IPR001370">
    <property type="entry name" value="BIR_rpt"/>
</dbReference>
<dbReference type="Pfam" id="PF00653">
    <property type="entry name" value="BIR"/>
    <property type="match status" value="2"/>
</dbReference>
<evidence type="ECO:0000256" key="6">
    <source>
        <dbReference type="SAM" id="MobiDB-lite"/>
    </source>
</evidence>
<dbReference type="PANTHER" id="PTHR10044">
    <property type="entry name" value="INHIBITOR OF APOPTOSIS"/>
    <property type="match status" value="1"/>
</dbReference>
<comment type="caution">
    <text evidence="8">The sequence shown here is derived from an EMBL/GenBank/DDBJ whole genome shotgun (WGS) entry which is preliminary data.</text>
</comment>
<evidence type="ECO:0000256" key="1">
    <source>
        <dbReference type="ARBA" id="ARBA00006672"/>
    </source>
</evidence>
<dbReference type="EMBL" id="JBAMIC010000004">
    <property type="protein sequence ID" value="KAK7107261.1"/>
    <property type="molecule type" value="Genomic_DNA"/>
</dbReference>
<organism evidence="8 9">
    <name type="scientific">Littorina saxatilis</name>
    <dbReference type="NCBI Taxonomy" id="31220"/>
    <lineage>
        <taxon>Eukaryota</taxon>
        <taxon>Metazoa</taxon>
        <taxon>Spiralia</taxon>
        <taxon>Lophotrochozoa</taxon>
        <taxon>Mollusca</taxon>
        <taxon>Gastropoda</taxon>
        <taxon>Caenogastropoda</taxon>
        <taxon>Littorinimorpha</taxon>
        <taxon>Littorinoidea</taxon>
        <taxon>Littorinidae</taxon>
        <taxon>Littorina</taxon>
    </lineage>
</organism>
<dbReference type="SMART" id="SM00238">
    <property type="entry name" value="BIR"/>
    <property type="match status" value="2"/>
</dbReference>
<evidence type="ECO:0000256" key="5">
    <source>
        <dbReference type="PROSITE-ProRule" id="PRU00175"/>
    </source>
</evidence>
<dbReference type="Gene3D" id="1.10.1170.10">
    <property type="entry name" value="Inhibitor Of Apoptosis Protein (2mihbC-IAP-1), Chain A"/>
    <property type="match status" value="3"/>
</dbReference>
<dbReference type="InterPro" id="IPR050784">
    <property type="entry name" value="IAP"/>
</dbReference>
<feature type="domain" description="RING-type" evidence="7">
    <location>
        <begin position="541"/>
        <end position="576"/>
    </location>
</feature>
<keyword evidence="2" id="KW-0479">Metal-binding</keyword>
<evidence type="ECO:0000256" key="2">
    <source>
        <dbReference type="ARBA" id="ARBA00022723"/>
    </source>
</evidence>
<evidence type="ECO:0000259" key="7">
    <source>
        <dbReference type="PROSITE" id="PS50089"/>
    </source>
</evidence>